<evidence type="ECO:0000313" key="1">
    <source>
        <dbReference type="EMBL" id="DAE21189.1"/>
    </source>
</evidence>
<name>A0A8S5QR38_9CAUD</name>
<accession>A0A8S5QR38</accession>
<protein>
    <submittedName>
        <fullName evidence="1">Uncharacterized protein</fullName>
    </submittedName>
</protein>
<proteinExistence type="predicted"/>
<sequence>MFVTLKTEVVRAYGRRPRGIPSGFFHARRRYGLFCRTLKKPI</sequence>
<organism evidence="1">
    <name type="scientific">Siphoviridae sp. ct6oU4</name>
    <dbReference type="NCBI Taxonomy" id="2826299"/>
    <lineage>
        <taxon>Viruses</taxon>
        <taxon>Duplodnaviria</taxon>
        <taxon>Heunggongvirae</taxon>
        <taxon>Uroviricota</taxon>
        <taxon>Caudoviricetes</taxon>
    </lineage>
</organism>
<reference evidence="1" key="1">
    <citation type="journal article" date="2021" name="Proc. Natl. Acad. Sci. U.S.A.">
        <title>A Catalog of Tens of Thousands of Viruses from Human Metagenomes Reveals Hidden Associations with Chronic Diseases.</title>
        <authorList>
            <person name="Tisza M.J."/>
            <person name="Buck C.B."/>
        </authorList>
    </citation>
    <scope>NUCLEOTIDE SEQUENCE</scope>
    <source>
        <strain evidence="1">Ct6oU4</strain>
    </source>
</reference>
<dbReference type="EMBL" id="BK015709">
    <property type="protein sequence ID" value="DAE21189.1"/>
    <property type="molecule type" value="Genomic_DNA"/>
</dbReference>